<keyword evidence="14 22" id="KW-0573">Peptidoglycan synthesis</keyword>
<dbReference type="InterPro" id="IPR011095">
    <property type="entry name" value="Dala_Dala_lig_C"/>
</dbReference>
<evidence type="ECO:0000256" key="17">
    <source>
        <dbReference type="ARBA" id="ARBA00047614"/>
    </source>
</evidence>
<dbReference type="AlphaFoldDB" id="A0A419V4Y0"/>
<evidence type="ECO:0000256" key="10">
    <source>
        <dbReference type="ARBA" id="ARBA00022741"/>
    </source>
</evidence>
<dbReference type="UniPathway" id="UPA00219"/>
<gene>
    <name evidence="22" type="primary">ddl</name>
    <name evidence="27" type="ORF">ATL39_1881</name>
</gene>
<keyword evidence="7 22" id="KW-0963">Cytoplasm</keyword>
<evidence type="ECO:0000259" key="26">
    <source>
        <dbReference type="PROSITE" id="PS50975"/>
    </source>
</evidence>
<feature type="active site" evidence="23">
    <location>
        <position position="15"/>
    </location>
</feature>
<dbReference type="PIRSF" id="PIRSF039102">
    <property type="entry name" value="Ddl/VanB"/>
    <property type="match status" value="1"/>
</dbReference>
<dbReference type="GO" id="GO:0008360">
    <property type="term" value="P:regulation of cell shape"/>
    <property type="evidence" value="ECO:0007669"/>
    <property type="project" value="UniProtKB-KW"/>
</dbReference>
<feature type="active site" evidence="23">
    <location>
        <position position="340"/>
    </location>
</feature>
<evidence type="ECO:0000256" key="20">
    <source>
        <dbReference type="ARBA" id="ARBA00076288"/>
    </source>
</evidence>
<evidence type="ECO:0000256" key="5">
    <source>
        <dbReference type="ARBA" id="ARBA00010871"/>
    </source>
</evidence>
<evidence type="ECO:0000256" key="8">
    <source>
        <dbReference type="ARBA" id="ARBA00022598"/>
    </source>
</evidence>
<evidence type="ECO:0000256" key="1">
    <source>
        <dbReference type="ARBA" id="ARBA00001936"/>
    </source>
</evidence>
<dbReference type="Gene3D" id="3.40.50.20">
    <property type="match status" value="1"/>
</dbReference>
<dbReference type="PROSITE" id="PS50975">
    <property type="entry name" value="ATP_GRASP"/>
    <property type="match status" value="1"/>
</dbReference>
<comment type="pathway">
    <text evidence="18">Glycan biosynthesis.</text>
</comment>
<keyword evidence="28" id="KW-1185">Reference proteome</keyword>
<accession>A0A419V4Y0</accession>
<keyword evidence="15 24" id="KW-0464">Manganese</keyword>
<sequence>MRTRVGVFFGGISVEHEVSVISAVQAMHALDEKLYEAVPVYIAKDRQWYTGEELRDIENYKDLNQLFEKLQKVTVTGGDDGGVVLQKKPVPKFGKRIVAEIDVAFPIVHGTFGEDGVLQGFFELMDIPYVGCDVMSSAVGMDKVIMKQVLRDAQIPVLDDIWFYGTHWSDNPEGITALVEETLEYPVIVKPANLGSSVGISKAGDRDELRMAVEEAMEFASKILVEHMVEDMKEINCSVVGDYEEVEASVLEEVLKTEDILSYQDKYQGGGKGGDGAKGMESTDRVIPAPLDEEQTEDIQQLAKDTFQSLGCSGVSRIDFMIDQASGMIYVNEINTIPGSLSFYLWDPAGKDYTQLTHQLIQMALKRRREREKLTFSIDSNLFSTQSAGGLKGGKNGAKTASRS</sequence>
<evidence type="ECO:0000256" key="4">
    <source>
        <dbReference type="ARBA" id="ARBA00004752"/>
    </source>
</evidence>
<evidence type="ECO:0000256" key="3">
    <source>
        <dbReference type="ARBA" id="ARBA00004496"/>
    </source>
</evidence>
<reference evidence="27 28" key="1">
    <citation type="submission" date="2018-09" db="EMBL/GenBank/DDBJ databases">
        <title>Genomic Encyclopedia of Archaeal and Bacterial Type Strains, Phase II (KMG-II): from individual species to whole genera.</title>
        <authorList>
            <person name="Goeker M."/>
        </authorList>
    </citation>
    <scope>NUCLEOTIDE SEQUENCE [LARGE SCALE GENOMIC DNA]</scope>
    <source>
        <strain evidence="27 28">DSM 17008</strain>
    </source>
</reference>
<comment type="similarity">
    <text evidence="5 22">Belongs to the D-alanine--D-alanine ligase family.</text>
</comment>
<evidence type="ECO:0000256" key="24">
    <source>
        <dbReference type="PIRSR" id="PIRSR039102-3"/>
    </source>
</evidence>
<comment type="cofactor">
    <cofactor evidence="24">
        <name>Mg(2+)</name>
        <dbReference type="ChEBI" id="CHEBI:18420"/>
    </cofactor>
    <cofactor evidence="24">
        <name>Mn(2+)</name>
        <dbReference type="ChEBI" id="CHEBI:29035"/>
    </cofactor>
    <text evidence="24">Binds 2 magnesium or manganese ions per subunit.</text>
</comment>
<dbReference type="GO" id="GO:0046872">
    <property type="term" value="F:metal ion binding"/>
    <property type="evidence" value="ECO:0007669"/>
    <property type="project" value="UniProtKB-KW"/>
</dbReference>
<dbReference type="FunFam" id="3.30.1490.20:FF:000007">
    <property type="entry name" value="D-alanine--D-alanine ligase"/>
    <property type="match status" value="1"/>
</dbReference>
<evidence type="ECO:0000256" key="22">
    <source>
        <dbReference type="HAMAP-Rule" id="MF_00047"/>
    </source>
</evidence>
<feature type="binding site" evidence="24">
    <location>
        <position position="319"/>
    </location>
    <ligand>
        <name>Mg(2+)</name>
        <dbReference type="ChEBI" id="CHEBI:18420"/>
        <label>1</label>
    </ligand>
</feature>
<dbReference type="NCBIfam" id="TIGR01205">
    <property type="entry name" value="D_ala_D_alaTIGR"/>
    <property type="match status" value="1"/>
</dbReference>
<evidence type="ECO:0000256" key="9">
    <source>
        <dbReference type="ARBA" id="ARBA00022723"/>
    </source>
</evidence>
<evidence type="ECO:0000256" key="12">
    <source>
        <dbReference type="ARBA" id="ARBA00022842"/>
    </source>
</evidence>
<feature type="active site" evidence="23">
    <location>
        <position position="196"/>
    </location>
</feature>
<name>A0A419V4Y0_9BACL</name>
<dbReference type="Gene3D" id="3.30.470.20">
    <property type="entry name" value="ATP-grasp fold, B domain"/>
    <property type="match status" value="1"/>
</dbReference>
<evidence type="ECO:0000256" key="16">
    <source>
        <dbReference type="ARBA" id="ARBA00023316"/>
    </source>
</evidence>
<dbReference type="GO" id="GO:0005524">
    <property type="term" value="F:ATP binding"/>
    <property type="evidence" value="ECO:0007669"/>
    <property type="project" value="UniProtKB-UniRule"/>
</dbReference>
<dbReference type="PROSITE" id="PS00844">
    <property type="entry name" value="DALA_DALA_LIGASE_2"/>
    <property type="match status" value="1"/>
</dbReference>
<dbReference type="GO" id="GO:0009252">
    <property type="term" value="P:peptidoglycan biosynthetic process"/>
    <property type="evidence" value="ECO:0007669"/>
    <property type="project" value="UniProtKB-UniRule"/>
</dbReference>
<evidence type="ECO:0000256" key="18">
    <source>
        <dbReference type="ARBA" id="ARBA00060592"/>
    </source>
</evidence>
<comment type="subcellular location">
    <subcellularLocation>
        <location evidence="3 22">Cytoplasm</location>
    </subcellularLocation>
</comment>
<comment type="cofactor">
    <cofactor evidence="1">
        <name>Mn(2+)</name>
        <dbReference type="ChEBI" id="CHEBI:29035"/>
    </cofactor>
</comment>
<feature type="binding site" evidence="24">
    <location>
        <position position="333"/>
    </location>
    <ligand>
        <name>Mg(2+)</name>
        <dbReference type="ChEBI" id="CHEBI:18420"/>
        <label>1</label>
    </ligand>
</feature>
<keyword evidence="8 22" id="KW-0436">Ligase</keyword>
<keyword evidence="16 22" id="KW-0961">Cell wall biogenesis/degradation</keyword>
<feature type="domain" description="ATP-grasp" evidence="26">
    <location>
        <begin position="147"/>
        <end position="362"/>
    </location>
</feature>
<dbReference type="OrthoDB" id="9813261at2"/>
<dbReference type="EC" id="6.3.2.4" evidence="6 22"/>
<evidence type="ECO:0000256" key="21">
    <source>
        <dbReference type="ARBA" id="ARBA00077154"/>
    </source>
</evidence>
<dbReference type="PANTHER" id="PTHR23132:SF25">
    <property type="entry name" value="D-ALANINE--D-ALANINE LIGASE A"/>
    <property type="match status" value="1"/>
</dbReference>
<comment type="caution">
    <text evidence="27">The sequence shown here is derived from an EMBL/GenBank/DDBJ whole genome shotgun (WGS) entry which is preliminary data.</text>
</comment>
<dbReference type="SUPFAM" id="SSF56059">
    <property type="entry name" value="Glutathione synthetase ATP-binding domain-like"/>
    <property type="match status" value="1"/>
</dbReference>
<feature type="binding site" evidence="24">
    <location>
        <position position="335"/>
    </location>
    <ligand>
        <name>Mg(2+)</name>
        <dbReference type="ChEBI" id="CHEBI:18420"/>
        <label>2</label>
    </ligand>
</feature>
<dbReference type="EMBL" id="RAPK01000008">
    <property type="protein sequence ID" value="RKD73579.1"/>
    <property type="molecule type" value="Genomic_DNA"/>
</dbReference>
<keyword evidence="13 22" id="KW-0133">Cell shape</keyword>
<dbReference type="GO" id="GO:0008716">
    <property type="term" value="F:D-alanine-D-alanine ligase activity"/>
    <property type="evidence" value="ECO:0007669"/>
    <property type="project" value="UniProtKB-UniRule"/>
</dbReference>
<dbReference type="Pfam" id="PF07478">
    <property type="entry name" value="Dala_Dala_lig_C"/>
    <property type="match status" value="1"/>
</dbReference>
<keyword evidence="12 24" id="KW-0460">Magnesium</keyword>
<organism evidence="27 28">
    <name type="scientific">Sinobaca qinghaiensis</name>
    <dbReference type="NCBI Taxonomy" id="342944"/>
    <lineage>
        <taxon>Bacteria</taxon>
        <taxon>Bacillati</taxon>
        <taxon>Bacillota</taxon>
        <taxon>Bacilli</taxon>
        <taxon>Bacillales</taxon>
        <taxon>Sporolactobacillaceae</taxon>
        <taxon>Sinobaca</taxon>
    </lineage>
</organism>
<dbReference type="InterPro" id="IPR013815">
    <property type="entry name" value="ATP_grasp_subdomain_1"/>
</dbReference>
<evidence type="ECO:0000256" key="6">
    <source>
        <dbReference type="ARBA" id="ARBA00012216"/>
    </source>
</evidence>
<dbReference type="PANTHER" id="PTHR23132">
    <property type="entry name" value="D-ALANINE--D-ALANINE LIGASE"/>
    <property type="match status" value="1"/>
</dbReference>
<dbReference type="InterPro" id="IPR011761">
    <property type="entry name" value="ATP-grasp"/>
</dbReference>
<evidence type="ECO:0000256" key="15">
    <source>
        <dbReference type="ARBA" id="ARBA00023211"/>
    </source>
</evidence>
<keyword evidence="10 25" id="KW-0547">Nucleotide-binding</keyword>
<evidence type="ECO:0000313" key="28">
    <source>
        <dbReference type="Proteomes" id="UP000285120"/>
    </source>
</evidence>
<dbReference type="PROSITE" id="PS00843">
    <property type="entry name" value="DALA_DALA_LIGASE_1"/>
    <property type="match status" value="1"/>
</dbReference>
<keyword evidence="9 24" id="KW-0479">Metal-binding</keyword>
<dbReference type="InterPro" id="IPR011127">
    <property type="entry name" value="Dala_Dala_lig_N"/>
</dbReference>
<evidence type="ECO:0000256" key="11">
    <source>
        <dbReference type="ARBA" id="ARBA00022840"/>
    </source>
</evidence>
<evidence type="ECO:0000256" key="7">
    <source>
        <dbReference type="ARBA" id="ARBA00022490"/>
    </source>
</evidence>
<evidence type="ECO:0000256" key="2">
    <source>
        <dbReference type="ARBA" id="ARBA00003921"/>
    </source>
</evidence>
<evidence type="ECO:0000256" key="25">
    <source>
        <dbReference type="PROSITE-ProRule" id="PRU00409"/>
    </source>
</evidence>
<dbReference type="Proteomes" id="UP000285120">
    <property type="component" value="Unassembled WGS sequence"/>
</dbReference>
<dbReference type="GO" id="GO:0005829">
    <property type="term" value="C:cytosol"/>
    <property type="evidence" value="ECO:0007669"/>
    <property type="project" value="TreeGrafter"/>
</dbReference>
<evidence type="ECO:0000256" key="23">
    <source>
        <dbReference type="PIRSR" id="PIRSR039102-1"/>
    </source>
</evidence>
<comment type="pathway">
    <text evidence="4 22">Cell wall biogenesis; peptidoglycan biosynthesis.</text>
</comment>
<dbReference type="InterPro" id="IPR000291">
    <property type="entry name" value="D-Ala_lig_Van_CS"/>
</dbReference>
<dbReference type="RefSeq" id="WP_120193067.1">
    <property type="nucleotide sequence ID" value="NZ_RAPK01000008.1"/>
</dbReference>
<proteinExistence type="inferred from homology"/>
<dbReference type="HAMAP" id="MF_00047">
    <property type="entry name" value="Dala_Dala_lig"/>
    <property type="match status" value="1"/>
</dbReference>
<evidence type="ECO:0000256" key="19">
    <source>
        <dbReference type="ARBA" id="ARBA00068427"/>
    </source>
</evidence>
<feature type="binding site" evidence="24">
    <location>
        <position position="333"/>
    </location>
    <ligand>
        <name>Mg(2+)</name>
        <dbReference type="ChEBI" id="CHEBI:18420"/>
        <label>2</label>
    </ligand>
</feature>
<dbReference type="SUPFAM" id="SSF52440">
    <property type="entry name" value="PreATP-grasp domain"/>
    <property type="match status" value="1"/>
</dbReference>
<protein>
    <recommendedName>
        <fullName evidence="19 22">D-alanine--D-alanine ligase</fullName>
        <ecNumber evidence="6 22">6.3.2.4</ecNumber>
    </recommendedName>
    <alternativeName>
        <fullName evidence="21 22">D-Ala-D-Ala ligase</fullName>
    </alternativeName>
    <alternativeName>
        <fullName evidence="20 22">D-alanylalanine synthetase</fullName>
    </alternativeName>
</protein>
<dbReference type="InterPro" id="IPR016185">
    <property type="entry name" value="PreATP-grasp_dom_sf"/>
</dbReference>
<evidence type="ECO:0000256" key="14">
    <source>
        <dbReference type="ARBA" id="ARBA00022984"/>
    </source>
</evidence>
<keyword evidence="11 25" id="KW-0067">ATP-binding</keyword>
<evidence type="ECO:0000313" key="27">
    <source>
        <dbReference type="EMBL" id="RKD73579.1"/>
    </source>
</evidence>
<dbReference type="Gene3D" id="3.30.1490.20">
    <property type="entry name" value="ATP-grasp fold, A domain"/>
    <property type="match status" value="1"/>
</dbReference>
<comment type="catalytic activity">
    <reaction evidence="17 22">
        <text>2 D-alanine + ATP = D-alanyl-D-alanine + ADP + phosphate + H(+)</text>
        <dbReference type="Rhea" id="RHEA:11224"/>
        <dbReference type="ChEBI" id="CHEBI:15378"/>
        <dbReference type="ChEBI" id="CHEBI:30616"/>
        <dbReference type="ChEBI" id="CHEBI:43474"/>
        <dbReference type="ChEBI" id="CHEBI:57416"/>
        <dbReference type="ChEBI" id="CHEBI:57822"/>
        <dbReference type="ChEBI" id="CHEBI:456216"/>
        <dbReference type="EC" id="6.3.2.4"/>
    </reaction>
</comment>
<evidence type="ECO:0000256" key="13">
    <source>
        <dbReference type="ARBA" id="ARBA00022960"/>
    </source>
</evidence>
<dbReference type="InterPro" id="IPR005905">
    <property type="entry name" value="D_ala_D_ala"/>
</dbReference>
<dbReference type="NCBIfam" id="NF002528">
    <property type="entry name" value="PRK01966.1-4"/>
    <property type="match status" value="1"/>
</dbReference>
<dbReference type="Pfam" id="PF01820">
    <property type="entry name" value="Dala_Dala_lig_N"/>
    <property type="match status" value="1"/>
</dbReference>
<dbReference type="GO" id="GO:0071555">
    <property type="term" value="P:cell wall organization"/>
    <property type="evidence" value="ECO:0007669"/>
    <property type="project" value="UniProtKB-KW"/>
</dbReference>
<comment type="function">
    <text evidence="2 22">Cell wall formation.</text>
</comment>